<dbReference type="InterPro" id="IPR003368">
    <property type="entry name" value="POMP_repeat"/>
</dbReference>
<evidence type="ECO:0000313" key="9">
    <source>
        <dbReference type="EMBL" id="QDV39073.1"/>
    </source>
</evidence>
<evidence type="ECO:0000313" key="10">
    <source>
        <dbReference type="Proteomes" id="UP000317835"/>
    </source>
</evidence>
<dbReference type="GO" id="GO:0009279">
    <property type="term" value="C:cell outer membrane"/>
    <property type="evidence" value="ECO:0007669"/>
    <property type="project" value="UniProtKB-SubCell"/>
</dbReference>
<proteinExistence type="predicted"/>
<accession>A0A518HE04</accession>
<keyword evidence="5" id="KW-0732">Signal</keyword>
<sequence>MGSSFWRNRIGSGPRRSTAPAGHRRRRAWAVAGKVEGLEPRVVLASFTVTSAADGGPGSLRDAIEQANRLPQEEHTIEFAASVGDAIVLTGPLPTVSVDIEIEGPEEGEDRLTIGRSPSPDTPEFRLFTVAEDADLRLRRLILTNGDAEFGGAIFNEGIVGLDFSTVVGNRARFKGGGVYNRGTLYTYHARIEGNTVEGATTIGYGPAGIGRGGGIYNDGWAAMSVTSVTGNRANREGGGLFNEGTFNIQASTFSGNVAEGFVLAGGLVPYGRGGAIYNAHTVKIDASTIAENRANRVGGGIFSNVIRGGSDRVNPYRIEDSVLESSIVADNENGDLVVKTGTFLSQGNNLLAGGAEVAPQPTDLVGVDPMLGPLGFYGGYSLTHPLLPGSPALDRGLRDPDFAFDQRGTFRPEGEADIGAFESNGFNLSVVSGGGQSAPPGSAFGEPLTVSVEPVDDQPVAGGVVVFSAPTSGASAVLASATAVIGPSGLAGVGASAGEVPGSYAVEATAGVGSGVSFGLTNEGTPPAVEPSSIGEPAPAASPIPVSAQRPSPYRSASGLPGAFPAGRWAAFAARRGVPADRQSILELLRSRGRPA</sequence>
<gene>
    <name evidence="9" type="ORF">ElP_70360</name>
</gene>
<name>A0A518HE04_9BACT</name>
<evidence type="ECO:0000256" key="4">
    <source>
        <dbReference type="ARBA" id="ARBA00022525"/>
    </source>
</evidence>
<evidence type="ECO:0008006" key="11">
    <source>
        <dbReference type="Google" id="ProtNLM"/>
    </source>
</evidence>
<dbReference type="EMBL" id="CP036426">
    <property type="protein sequence ID" value="QDV39073.1"/>
    <property type="molecule type" value="Genomic_DNA"/>
</dbReference>
<organism evidence="9 10">
    <name type="scientific">Tautonia plasticadhaerens</name>
    <dbReference type="NCBI Taxonomy" id="2527974"/>
    <lineage>
        <taxon>Bacteria</taxon>
        <taxon>Pseudomonadati</taxon>
        <taxon>Planctomycetota</taxon>
        <taxon>Planctomycetia</taxon>
        <taxon>Isosphaerales</taxon>
        <taxon>Isosphaeraceae</taxon>
        <taxon>Tautonia</taxon>
    </lineage>
</organism>
<evidence type="ECO:0000256" key="3">
    <source>
        <dbReference type="ARBA" id="ARBA00004613"/>
    </source>
</evidence>
<dbReference type="Pfam" id="PF02415">
    <property type="entry name" value="Chlam_PMP"/>
    <property type="match status" value="1"/>
</dbReference>
<evidence type="ECO:0000256" key="7">
    <source>
        <dbReference type="ARBA" id="ARBA00023237"/>
    </source>
</evidence>
<dbReference type="Proteomes" id="UP000317835">
    <property type="component" value="Chromosome"/>
</dbReference>
<evidence type="ECO:0000256" key="6">
    <source>
        <dbReference type="ARBA" id="ARBA00023136"/>
    </source>
</evidence>
<dbReference type="NCBIfam" id="NF041518">
    <property type="entry name" value="choice_anch_Q"/>
    <property type="match status" value="1"/>
</dbReference>
<protein>
    <recommendedName>
        <fullName evidence="11">Right handed beta helix domain-containing protein</fullName>
    </recommendedName>
</protein>
<dbReference type="KEGG" id="tpla:ElP_70360"/>
<dbReference type="RefSeq" id="WP_145278077.1">
    <property type="nucleotide sequence ID" value="NZ_CP036426.1"/>
</dbReference>
<dbReference type="InterPro" id="IPR059226">
    <property type="entry name" value="Choice_anch_Q_dom"/>
</dbReference>
<dbReference type="InterPro" id="IPR011050">
    <property type="entry name" value="Pectin_lyase_fold/virulence"/>
</dbReference>
<dbReference type="SUPFAM" id="SSF51126">
    <property type="entry name" value="Pectin lyase-like"/>
    <property type="match status" value="1"/>
</dbReference>
<keyword evidence="6" id="KW-0472">Membrane</keyword>
<dbReference type="OrthoDB" id="292920at2"/>
<reference evidence="9 10" key="1">
    <citation type="submission" date="2019-02" db="EMBL/GenBank/DDBJ databases">
        <title>Deep-cultivation of Planctomycetes and their phenomic and genomic characterization uncovers novel biology.</title>
        <authorList>
            <person name="Wiegand S."/>
            <person name="Jogler M."/>
            <person name="Boedeker C."/>
            <person name="Pinto D."/>
            <person name="Vollmers J."/>
            <person name="Rivas-Marin E."/>
            <person name="Kohn T."/>
            <person name="Peeters S.H."/>
            <person name="Heuer A."/>
            <person name="Rast P."/>
            <person name="Oberbeckmann S."/>
            <person name="Bunk B."/>
            <person name="Jeske O."/>
            <person name="Meyerdierks A."/>
            <person name="Storesund J.E."/>
            <person name="Kallscheuer N."/>
            <person name="Luecker S."/>
            <person name="Lage O.M."/>
            <person name="Pohl T."/>
            <person name="Merkel B.J."/>
            <person name="Hornburger P."/>
            <person name="Mueller R.-W."/>
            <person name="Bruemmer F."/>
            <person name="Labrenz M."/>
            <person name="Spormann A.M."/>
            <person name="Op den Camp H."/>
            <person name="Overmann J."/>
            <person name="Amann R."/>
            <person name="Jetten M.S.M."/>
            <person name="Mascher T."/>
            <person name="Medema M.H."/>
            <person name="Devos D.P."/>
            <person name="Kaster A.-K."/>
            <person name="Ovreas L."/>
            <person name="Rohde M."/>
            <person name="Galperin M.Y."/>
            <person name="Jogler C."/>
        </authorList>
    </citation>
    <scope>NUCLEOTIDE SEQUENCE [LARGE SCALE GENOMIC DNA]</scope>
    <source>
        <strain evidence="9 10">ElP</strain>
    </source>
</reference>
<comment type="subcellular location">
    <subcellularLocation>
        <location evidence="1">Cell envelope</location>
    </subcellularLocation>
    <subcellularLocation>
        <location evidence="2">Cell outer membrane</location>
    </subcellularLocation>
    <subcellularLocation>
        <location evidence="3">Secreted</location>
    </subcellularLocation>
</comment>
<feature type="compositionally biased region" description="Low complexity" evidence="8">
    <location>
        <begin position="538"/>
        <end position="549"/>
    </location>
</feature>
<evidence type="ECO:0000256" key="5">
    <source>
        <dbReference type="ARBA" id="ARBA00022729"/>
    </source>
</evidence>
<keyword evidence="7" id="KW-0998">Cell outer membrane</keyword>
<feature type="region of interest" description="Disordered" evidence="8">
    <location>
        <begin position="1"/>
        <end position="25"/>
    </location>
</feature>
<dbReference type="GO" id="GO:0005576">
    <property type="term" value="C:extracellular region"/>
    <property type="evidence" value="ECO:0007669"/>
    <property type="project" value="UniProtKB-SubCell"/>
</dbReference>
<evidence type="ECO:0000256" key="1">
    <source>
        <dbReference type="ARBA" id="ARBA00004196"/>
    </source>
</evidence>
<feature type="region of interest" description="Disordered" evidence="8">
    <location>
        <begin position="525"/>
        <end position="560"/>
    </location>
</feature>
<dbReference type="AlphaFoldDB" id="A0A518HE04"/>
<keyword evidence="4" id="KW-0964">Secreted</keyword>
<evidence type="ECO:0000256" key="8">
    <source>
        <dbReference type="SAM" id="MobiDB-lite"/>
    </source>
</evidence>
<evidence type="ECO:0000256" key="2">
    <source>
        <dbReference type="ARBA" id="ARBA00004442"/>
    </source>
</evidence>
<keyword evidence="10" id="KW-1185">Reference proteome</keyword>